<dbReference type="Proteomes" id="UP000040576">
    <property type="component" value="Unassembled WGS sequence"/>
</dbReference>
<protein>
    <recommendedName>
        <fullName evidence="3">YrzI family protein</fullName>
    </recommendedName>
</protein>
<dbReference type="AlphaFoldDB" id="A0A090KVE0"/>
<dbReference type="RefSeq" id="WP_072012706.1">
    <property type="nucleotide sequence ID" value="NZ_CCRF01000083.1"/>
</dbReference>
<name>A0A090KVE0_9BACI</name>
<evidence type="ECO:0008006" key="3">
    <source>
        <dbReference type="Google" id="ProtNLM"/>
    </source>
</evidence>
<keyword evidence="2" id="KW-1185">Reference proteome</keyword>
<dbReference type="Pfam" id="PF09501">
    <property type="entry name" value="Bac_small_YrzI"/>
    <property type="match status" value="1"/>
</dbReference>
<dbReference type="EMBL" id="CCRF01000083">
    <property type="protein sequence ID" value="CEE02694.1"/>
    <property type="molecule type" value="Genomic_DNA"/>
</dbReference>
<accession>A0A090KVE0</accession>
<organism evidence="1 2">
    <name type="scientific">Caldibacillus thermoamylovorans</name>
    <dbReference type="NCBI Taxonomy" id="35841"/>
    <lineage>
        <taxon>Bacteria</taxon>
        <taxon>Bacillati</taxon>
        <taxon>Bacillota</taxon>
        <taxon>Bacilli</taxon>
        <taxon>Bacillales</taxon>
        <taxon>Bacillaceae</taxon>
        <taxon>Caldibacillus</taxon>
    </lineage>
</organism>
<evidence type="ECO:0000313" key="1">
    <source>
        <dbReference type="EMBL" id="CEE02694.1"/>
    </source>
</evidence>
<dbReference type="GeneID" id="92962259"/>
<reference evidence="1 2" key="1">
    <citation type="submission" date="2014-07" db="EMBL/GenBank/DDBJ databases">
        <authorList>
            <person name="Wibberg Daniel"/>
        </authorList>
    </citation>
    <scope>NUCLEOTIDE SEQUENCE [LARGE SCALE GENOMIC DNA]</scope>
</reference>
<sequence>MTINILFFTITISKRKITLEEALNDQRVEKLYEENKDRAAKYIRNL</sequence>
<dbReference type="InterPro" id="IPR012655">
    <property type="entry name" value="YrzI"/>
</dbReference>
<evidence type="ECO:0000313" key="2">
    <source>
        <dbReference type="Proteomes" id="UP000040576"/>
    </source>
</evidence>
<gene>
    <name evidence="1" type="ORF">BT1A1_2904</name>
</gene>
<dbReference type="NCBIfam" id="TIGR02413">
    <property type="entry name" value="Bac_small_yrzI"/>
    <property type="match status" value="1"/>
</dbReference>
<proteinExistence type="predicted"/>